<comment type="pathway">
    <text evidence="1 14">Cofactor biosynthesis; FAD biosynthesis; FAD from FMN: step 1/1.</text>
</comment>
<dbReference type="NCBIfam" id="NF004162">
    <property type="entry name" value="PRK05627.1-5"/>
    <property type="match status" value="1"/>
</dbReference>
<dbReference type="SUPFAM" id="SSF52374">
    <property type="entry name" value="Nucleotidylyl transferase"/>
    <property type="match status" value="1"/>
</dbReference>
<evidence type="ECO:0000256" key="8">
    <source>
        <dbReference type="ARBA" id="ARBA00022777"/>
    </source>
</evidence>
<dbReference type="InterPro" id="IPR023465">
    <property type="entry name" value="Riboflavin_kinase_dom_sf"/>
</dbReference>
<proteinExistence type="inferred from homology"/>
<dbReference type="PANTHER" id="PTHR22749:SF6">
    <property type="entry name" value="RIBOFLAVIN KINASE"/>
    <property type="match status" value="1"/>
</dbReference>
<dbReference type="UniPathway" id="UPA00277">
    <property type="reaction ID" value="UER00407"/>
</dbReference>
<dbReference type="EC" id="2.7.1.26" evidence="14"/>
<dbReference type="InterPro" id="IPR002606">
    <property type="entry name" value="Riboflavin_kinase_bac"/>
</dbReference>
<evidence type="ECO:0000256" key="7">
    <source>
        <dbReference type="ARBA" id="ARBA00022741"/>
    </source>
</evidence>
<evidence type="ECO:0000256" key="2">
    <source>
        <dbReference type="ARBA" id="ARBA00005201"/>
    </source>
</evidence>
<dbReference type="CDD" id="cd02064">
    <property type="entry name" value="FAD_synthetase_N"/>
    <property type="match status" value="1"/>
</dbReference>
<dbReference type="SMART" id="SM00904">
    <property type="entry name" value="Flavokinase"/>
    <property type="match status" value="1"/>
</dbReference>
<evidence type="ECO:0000256" key="11">
    <source>
        <dbReference type="ARBA" id="ARBA00023268"/>
    </source>
</evidence>
<dbReference type="PANTHER" id="PTHR22749">
    <property type="entry name" value="RIBOFLAVIN KINASE/FMN ADENYLYLTRANSFERASE"/>
    <property type="match status" value="1"/>
</dbReference>
<evidence type="ECO:0000259" key="15">
    <source>
        <dbReference type="SMART" id="SM00904"/>
    </source>
</evidence>
<dbReference type="GO" id="GO:0008531">
    <property type="term" value="F:riboflavin kinase activity"/>
    <property type="evidence" value="ECO:0007669"/>
    <property type="project" value="UniProtKB-UniRule"/>
</dbReference>
<evidence type="ECO:0000313" key="17">
    <source>
        <dbReference type="Proteomes" id="UP000053372"/>
    </source>
</evidence>
<reference evidence="16 17" key="1">
    <citation type="journal article" date="2015" name="Genome Announc.">
        <title>Draft Genome of the Euendolithic (true boring) Cyanobacterium Mastigocoleus testarum strain BC008.</title>
        <authorList>
            <person name="Guida B.S."/>
            <person name="Garcia-Pichel F."/>
        </authorList>
    </citation>
    <scope>NUCLEOTIDE SEQUENCE [LARGE SCALE GENOMIC DNA]</scope>
    <source>
        <strain evidence="16 17">BC008</strain>
    </source>
</reference>
<evidence type="ECO:0000256" key="6">
    <source>
        <dbReference type="ARBA" id="ARBA00022695"/>
    </source>
</evidence>
<dbReference type="GO" id="GO:0009231">
    <property type="term" value="P:riboflavin biosynthetic process"/>
    <property type="evidence" value="ECO:0007669"/>
    <property type="project" value="InterPro"/>
</dbReference>
<keyword evidence="9 14" id="KW-0274">FAD</keyword>
<dbReference type="UniPathway" id="UPA00276">
    <property type="reaction ID" value="UER00406"/>
</dbReference>
<keyword evidence="17" id="KW-1185">Reference proteome</keyword>
<dbReference type="GO" id="GO:0009398">
    <property type="term" value="P:FMN biosynthetic process"/>
    <property type="evidence" value="ECO:0007669"/>
    <property type="project" value="UniProtKB-UniRule"/>
</dbReference>
<keyword evidence="4 14" id="KW-0288">FMN</keyword>
<dbReference type="Proteomes" id="UP000053372">
    <property type="component" value="Unassembled WGS sequence"/>
</dbReference>
<dbReference type="NCBIfam" id="NF004160">
    <property type="entry name" value="PRK05627.1-3"/>
    <property type="match status" value="1"/>
</dbReference>
<evidence type="ECO:0000256" key="13">
    <source>
        <dbReference type="ARBA" id="ARBA00049494"/>
    </source>
</evidence>
<dbReference type="GO" id="GO:0006747">
    <property type="term" value="P:FAD biosynthetic process"/>
    <property type="evidence" value="ECO:0007669"/>
    <property type="project" value="UniProtKB-UniRule"/>
</dbReference>
<comment type="similarity">
    <text evidence="14">Belongs to the ribF family.</text>
</comment>
<comment type="catalytic activity">
    <reaction evidence="13 14">
        <text>FMN + ATP + H(+) = FAD + diphosphate</text>
        <dbReference type="Rhea" id="RHEA:17237"/>
        <dbReference type="ChEBI" id="CHEBI:15378"/>
        <dbReference type="ChEBI" id="CHEBI:30616"/>
        <dbReference type="ChEBI" id="CHEBI:33019"/>
        <dbReference type="ChEBI" id="CHEBI:57692"/>
        <dbReference type="ChEBI" id="CHEBI:58210"/>
        <dbReference type="EC" id="2.7.7.2"/>
    </reaction>
</comment>
<keyword evidence="8 14" id="KW-0418">Kinase</keyword>
<evidence type="ECO:0000256" key="14">
    <source>
        <dbReference type="PIRNR" id="PIRNR004491"/>
    </source>
</evidence>
<organism evidence="16 17">
    <name type="scientific">Mastigocoleus testarum BC008</name>
    <dbReference type="NCBI Taxonomy" id="371196"/>
    <lineage>
        <taxon>Bacteria</taxon>
        <taxon>Bacillati</taxon>
        <taxon>Cyanobacteriota</taxon>
        <taxon>Cyanophyceae</taxon>
        <taxon>Nostocales</taxon>
        <taxon>Hapalosiphonaceae</taxon>
        <taxon>Mastigocoleus</taxon>
    </lineage>
</organism>
<sequence>MWVTSSTELALTPTCLALGKFDGVHRGHKRVIEPILPTSQNKIRGEWQSGREKEISDISGEGSFTSNSSLSSSHTYSTVVTFNPHPQEYFTGKPRAWLTPMEEKIEELRSLGVEQLVMLPFDKILCTLSPEDFVQRILVEQLQAARISVGEDFRFGSQRRGTVQDLQRIAARYNIPVNIVSLETQEYTQMDDSNRKERISTSLIREVLATGDMERANELLGRPYALVGKVVTGEQIGRTIGFPTANLQIPKDKFLPRKGVYAVRVSILNDISNKYEFHCLGVMNIGSRPTVNGANLSLEVHLLDWAGDLYERTLRVRLEKFLRPEQKFSGLEALKNQIQQDCVNAKIFFGSEL</sequence>
<dbReference type="NCBIfam" id="TIGR00083">
    <property type="entry name" value="ribF"/>
    <property type="match status" value="1"/>
</dbReference>
<dbReference type="EMBL" id="LMTZ01000089">
    <property type="protein sequence ID" value="KST67224.1"/>
    <property type="molecule type" value="Genomic_DNA"/>
</dbReference>
<dbReference type="InterPro" id="IPR023468">
    <property type="entry name" value="Riboflavin_kinase"/>
</dbReference>
<comment type="catalytic activity">
    <reaction evidence="12 14">
        <text>riboflavin + ATP = FMN + ADP + H(+)</text>
        <dbReference type="Rhea" id="RHEA:14357"/>
        <dbReference type="ChEBI" id="CHEBI:15378"/>
        <dbReference type="ChEBI" id="CHEBI:30616"/>
        <dbReference type="ChEBI" id="CHEBI:57986"/>
        <dbReference type="ChEBI" id="CHEBI:58210"/>
        <dbReference type="ChEBI" id="CHEBI:456216"/>
        <dbReference type="EC" id="2.7.1.26"/>
    </reaction>
</comment>
<keyword evidence="10 14" id="KW-0067">ATP-binding</keyword>
<evidence type="ECO:0000256" key="3">
    <source>
        <dbReference type="ARBA" id="ARBA00022630"/>
    </source>
</evidence>
<keyword evidence="7 14" id="KW-0547">Nucleotide-binding</keyword>
<comment type="caution">
    <text evidence="16">The sequence shown here is derived from an EMBL/GenBank/DDBJ whole genome shotgun (WGS) entry which is preliminary data.</text>
</comment>
<keyword evidence="5 14" id="KW-0808">Transferase</keyword>
<dbReference type="Pfam" id="PF01687">
    <property type="entry name" value="Flavokinase"/>
    <property type="match status" value="1"/>
</dbReference>
<dbReference type="Gene3D" id="3.40.50.620">
    <property type="entry name" value="HUPs"/>
    <property type="match status" value="1"/>
</dbReference>
<keyword evidence="6 14" id="KW-0548">Nucleotidyltransferase</keyword>
<dbReference type="InterPro" id="IPR015864">
    <property type="entry name" value="FAD_synthase"/>
</dbReference>
<evidence type="ECO:0000313" key="16">
    <source>
        <dbReference type="EMBL" id="KST67224.1"/>
    </source>
</evidence>
<dbReference type="PIRSF" id="PIRSF004491">
    <property type="entry name" value="FAD_Synth"/>
    <property type="match status" value="1"/>
</dbReference>
<dbReference type="GO" id="GO:0003919">
    <property type="term" value="F:FMN adenylyltransferase activity"/>
    <property type="evidence" value="ECO:0007669"/>
    <property type="project" value="UniProtKB-UniRule"/>
</dbReference>
<feature type="domain" description="Riboflavin kinase" evidence="15">
    <location>
        <begin position="219"/>
        <end position="350"/>
    </location>
</feature>
<dbReference type="Gene3D" id="2.40.30.30">
    <property type="entry name" value="Riboflavin kinase-like"/>
    <property type="match status" value="1"/>
</dbReference>
<gene>
    <name evidence="16" type="ORF">BC008_28940</name>
</gene>
<dbReference type="AlphaFoldDB" id="A0A0V7ZRU0"/>
<dbReference type="EC" id="2.7.7.2" evidence="14"/>
<protein>
    <recommendedName>
        <fullName evidence="14">Riboflavin biosynthesis protein</fullName>
    </recommendedName>
    <domain>
        <recommendedName>
            <fullName evidence="14">Riboflavin kinase</fullName>
            <ecNumber evidence="14">2.7.1.26</ecNumber>
        </recommendedName>
        <alternativeName>
            <fullName evidence="14">Flavokinase</fullName>
        </alternativeName>
    </domain>
    <domain>
        <recommendedName>
            <fullName evidence="14">FMN adenylyltransferase</fullName>
            <ecNumber evidence="14">2.7.7.2</ecNumber>
        </recommendedName>
        <alternativeName>
            <fullName evidence="14">FAD pyrophosphorylase</fullName>
        </alternativeName>
        <alternativeName>
            <fullName evidence="14">FAD synthase</fullName>
        </alternativeName>
    </domain>
</protein>
<evidence type="ECO:0000256" key="9">
    <source>
        <dbReference type="ARBA" id="ARBA00022827"/>
    </source>
</evidence>
<name>A0A0V7ZRU0_9CYAN</name>
<comment type="pathway">
    <text evidence="2 14">Cofactor biosynthesis; FMN biosynthesis; FMN from riboflavin (ATP route): step 1/1.</text>
</comment>
<evidence type="ECO:0000256" key="12">
    <source>
        <dbReference type="ARBA" id="ARBA00047880"/>
    </source>
</evidence>
<keyword evidence="3 14" id="KW-0285">Flavoprotein</keyword>
<keyword evidence="11" id="KW-0511">Multifunctional enzyme</keyword>
<evidence type="ECO:0000256" key="4">
    <source>
        <dbReference type="ARBA" id="ARBA00022643"/>
    </source>
</evidence>
<dbReference type="InterPro" id="IPR014729">
    <property type="entry name" value="Rossmann-like_a/b/a_fold"/>
</dbReference>
<dbReference type="SUPFAM" id="SSF82114">
    <property type="entry name" value="Riboflavin kinase-like"/>
    <property type="match status" value="1"/>
</dbReference>
<dbReference type="Pfam" id="PF06574">
    <property type="entry name" value="FAD_syn"/>
    <property type="match status" value="1"/>
</dbReference>
<evidence type="ECO:0000256" key="1">
    <source>
        <dbReference type="ARBA" id="ARBA00004726"/>
    </source>
</evidence>
<dbReference type="InterPro" id="IPR015865">
    <property type="entry name" value="Riboflavin_kinase_bac/euk"/>
</dbReference>
<evidence type="ECO:0000256" key="5">
    <source>
        <dbReference type="ARBA" id="ARBA00022679"/>
    </source>
</evidence>
<evidence type="ECO:0000256" key="10">
    <source>
        <dbReference type="ARBA" id="ARBA00022840"/>
    </source>
</evidence>
<accession>A0A0V7ZRU0</accession>
<dbReference type="GO" id="GO:0005524">
    <property type="term" value="F:ATP binding"/>
    <property type="evidence" value="ECO:0007669"/>
    <property type="project" value="UniProtKB-UniRule"/>
</dbReference>